<feature type="region of interest" description="Disordered" evidence="6">
    <location>
        <begin position="363"/>
        <end position="388"/>
    </location>
</feature>
<dbReference type="Gene3D" id="3.90.180.10">
    <property type="entry name" value="Medium-chain alcohol dehydrogenases, catalytic domain"/>
    <property type="match status" value="2"/>
</dbReference>
<dbReference type="InterPro" id="IPR013154">
    <property type="entry name" value="ADH-like_N"/>
</dbReference>
<evidence type="ECO:0000256" key="4">
    <source>
        <dbReference type="ARBA" id="ARBA00022833"/>
    </source>
</evidence>
<keyword evidence="3" id="KW-0479">Metal-binding</keyword>
<dbReference type="EMBL" id="ML994643">
    <property type="protein sequence ID" value="KAF2183274.1"/>
    <property type="molecule type" value="Genomic_DNA"/>
</dbReference>
<organism evidence="8 9">
    <name type="scientific">Zopfia rhizophila CBS 207.26</name>
    <dbReference type="NCBI Taxonomy" id="1314779"/>
    <lineage>
        <taxon>Eukaryota</taxon>
        <taxon>Fungi</taxon>
        <taxon>Dikarya</taxon>
        <taxon>Ascomycota</taxon>
        <taxon>Pezizomycotina</taxon>
        <taxon>Dothideomycetes</taxon>
        <taxon>Dothideomycetes incertae sedis</taxon>
        <taxon>Zopfiaceae</taxon>
        <taxon>Zopfia</taxon>
    </lineage>
</organism>
<reference evidence="8" key="1">
    <citation type="journal article" date="2020" name="Stud. Mycol.">
        <title>101 Dothideomycetes genomes: a test case for predicting lifestyles and emergence of pathogens.</title>
        <authorList>
            <person name="Haridas S."/>
            <person name="Albert R."/>
            <person name="Binder M."/>
            <person name="Bloem J."/>
            <person name="Labutti K."/>
            <person name="Salamov A."/>
            <person name="Andreopoulos B."/>
            <person name="Baker S."/>
            <person name="Barry K."/>
            <person name="Bills G."/>
            <person name="Bluhm B."/>
            <person name="Cannon C."/>
            <person name="Castanera R."/>
            <person name="Culley D."/>
            <person name="Daum C."/>
            <person name="Ezra D."/>
            <person name="Gonzalez J."/>
            <person name="Henrissat B."/>
            <person name="Kuo A."/>
            <person name="Liang C."/>
            <person name="Lipzen A."/>
            <person name="Lutzoni F."/>
            <person name="Magnuson J."/>
            <person name="Mondo S."/>
            <person name="Nolan M."/>
            <person name="Ohm R."/>
            <person name="Pangilinan J."/>
            <person name="Park H.-J."/>
            <person name="Ramirez L."/>
            <person name="Alfaro M."/>
            <person name="Sun H."/>
            <person name="Tritt A."/>
            <person name="Yoshinaga Y."/>
            <person name="Zwiers L.-H."/>
            <person name="Turgeon B."/>
            <person name="Goodwin S."/>
            <person name="Spatafora J."/>
            <person name="Crous P."/>
            <person name="Grigoriev I."/>
        </authorList>
    </citation>
    <scope>NUCLEOTIDE SEQUENCE</scope>
    <source>
        <strain evidence="8">CBS 207.26</strain>
    </source>
</reference>
<comment type="cofactor">
    <cofactor evidence="1">
        <name>Zn(2+)</name>
        <dbReference type="ChEBI" id="CHEBI:29105"/>
    </cofactor>
</comment>
<dbReference type="Proteomes" id="UP000800200">
    <property type="component" value="Unassembled WGS sequence"/>
</dbReference>
<dbReference type="PANTHER" id="PTHR42813">
    <property type="entry name" value="ZINC-TYPE ALCOHOL DEHYDROGENASE-LIKE"/>
    <property type="match status" value="1"/>
</dbReference>
<comment type="similarity">
    <text evidence="2">Belongs to the zinc-containing alcohol dehydrogenase family.</text>
</comment>
<keyword evidence="4" id="KW-0862">Zinc</keyword>
<dbReference type="OrthoDB" id="3941538at2759"/>
<gene>
    <name evidence="8" type="ORF">K469DRAFT_739851</name>
</gene>
<evidence type="ECO:0000256" key="1">
    <source>
        <dbReference type="ARBA" id="ARBA00001947"/>
    </source>
</evidence>
<dbReference type="AlphaFoldDB" id="A0A6A6DUL9"/>
<dbReference type="GO" id="GO:0046872">
    <property type="term" value="F:metal ion binding"/>
    <property type="evidence" value="ECO:0007669"/>
    <property type="project" value="UniProtKB-KW"/>
</dbReference>
<dbReference type="SUPFAM" id="SSF50129">
    <property type="entry name" value="GroES-like"/>
    <property type="match status" value="1"/>
</dbReference>
<dbReference type="SUPFAM" id="SSF51735">
    <property type="entry name" value="NAD(P)-binding Rossmann-fold domains"/>
    <property type="match status" value="1"/>
</dbReference>
<dbReference type="InterPro" id="IPR011032">
    <property type="entry name" value="GroES-like_sf"/>
</dbReference>
<sequence>MSANGTAKSMKAIVWEGKPFQMAVKYQPMPKVEDPNDVVVRITTAAICGTDLHTYRGLSGSKNPPWIMGHESLVLSLGIVSQLEESTAVTAIIVSAASKAIDDFGVDLGGTQAQYIRAPFADSSCFKLPPGTEHDLDYVLICDIFPTAWYALDCSGFQPGDSVAVFGAGPVGLLCAYSAILRGASKVYSIDYVQSRLKKAASIGAIPINFTEGDPVTQILAREPRGVRRSCDCVGFECLNNELEPQEDVVLKNCINVTEPTGGIGLIGEYLPPTGPTPGAPLSTGKEGIFPVPIGLLWTKSLSINGGIAEIRRLQPILQDLIESGRAKPSFVIDEILHSLHDVPDAYKRFVARQIGKPVIHLPHPNSDLDQRGDGVTNGDVTSQDLSI</sequence>
<evidence type="ECO:0000256" key="3">
    <source>
        <dbReference type="ARBA" id="ARBA00022723"/>
    </source>
</evidence>
<protein>
    <submittedName>
        <fullName evidence="8">GroES-like protein</fullName>
    </submittedName>
</protein>
<feature type="compositionally biased region" description="Polar residues" evidence="6">
    <location>
        <begin position="379"/>
        <end position="388"/>
    </location>
</feature>
<evidence type="ECO:0000259" key="7">
    <source>
        <dbReference type="Pfam" id="PF08240"/>
    </source>
</evidence>
<accession>A0A6A6DUL9</accession>
<evidence type="ECO:0000256" key="5">
    <source>
        <dbReference type="ARBA" id="ARBA00023027"/>
    </source>
</evidence>
<feature type="domain" description="Alcohol dehydrogenase-like N-terminal" evidence="7">
    <location>
        <begin position="35"/>
        <end position="129"/>
    </location>
</feature>
<dbReference type="InterPro" id="IPR036291">
    <property type="entry name" value="NAD(P)-bd_dom_sf"/>
</dbReference>
<name>A0A6A6DUL9_9PEZI</name>
<evidence type="ECO:0000256" key="2">
    <source>
        <dbReference type="ARBA" id="ARBA00008072"/>
    </source>
</evidence>
<proteinExistence type="inferred from homology"/>
<dbReference type="Gene3D" id="3.40.50.720">
    <property type="entry name" value="NAD(P)-binding Rossmann-like Domain"/>
    <property type="match status" value="1"/>
</dbReference>
<dbReference type="PANTHER" id="PTHR42813:SF3">
    <property type="entry name" value="GLUTATHIONE-INDEPENDENT FORMALDEHYDE DEHYDROGENASE"/>
    <property type="match status" value="1"/>
</dbReference>
<evidence type="ECO:0000256" key="6">
    <source>
        <dbReference type="SAM" id="MobiDB-lite"/>
    </source>
</evidence>
<evidence type="ECO:0000313" key="8">
    <source>
        <dbReference type="EMBL" id="KAF2183274.1"/>
    </source>
</evidence>
<keyword evidence="5" id="KW-0520">NAD</keyword>
<keyword evidence="9" id="KW-1185">Reference proteome</keyword>
<evidence type="ECO:0000313" key="9">
    <source>
        <dbReference type="Proteomes" id="UP000800200"/>
    </source>
</evidence>
<dbReference type="Pfam" id="PF08240">
    <property type="entry name" value="ADH_N"/>
    <property type="match status" value="1"/>
</dbReference>